<evidence type="ECO:0008006" key="3">
    <source>
        <dbReference type="Google" id="ProtNLM"/>
    </source>
</evidence>
<evidence type="ECO:0000313" key="2">
    <source>
        <dbReference type="Proteomes" id="UP000680706"/>
    </source>
</evidence>
<dbReference type="RefSeq" id="WP_075699666.1">
    <property type="nucleotide sequence ID" value="NZ_CP074126.1"/>
</dbReference>
<organism evidence="1 2">
    <name type="scientific">Pseudovibrio brasiliensis</name>
    <dbReference type="NCBI Taxonomy" id="1898042"/>
    <lineage>
        <taxon>Bacteria</taxon>
        <taxon>Pseudomonadati</taxon>
        <taxon>Pseudomonadota</taxon>
        <taxon>Alphaproteobacteria</taxon>
        <taxon>Hyphomicrobiales</taxon>
        <taxon>Stappiaceae</taxon>
        <taxon>Pseudovibrio</taxon>
    </lineage>
</organism>
<dbReference type="Proteomes" id="UP000680706">
    <property type="component" value="Chromosome"/>
</dbReference>
<dbReference type="EMBL" id="CP074126">
    <property type="protein sequence ID" value="QUS56543.1"/>
    <property type="molecule type" value="Genomic_DNA"/>
</dbReference>
<dbReference type="InterPro" id="IPR036709">
    <property type="entry name" value="Autotransporte_beta_dom_sf"/>
</dbReference>
<name>A0ABX8ANE6_9HYPH</name>
<keyword evidence="2" id="KW-1185">Reference proteome</keyword>
<gene>
    <name evidence="1" type="ORF">KGB56_03645</name>
</gene>
<dbReference type="SUPFAM" id="SSF103515">
    <property type="entry name" value="Autotransporter"/>
    <property type="match status" value="1"/>
</dbReference>
<protein>
    <recommendedName>
        <fullName evidence="3">Autotransporter outer membrane beta-barrel domain-containing protein</fullName>
    </recommendedName>
</protein>
<reference evidence="1 2" key="1">
    <citation type="journal article" date="2021" name="Angew. Chem. Int. Ed. Engl.">
        <title>A novel family of nonribosomal peptides modulate collective behavior in Pseudovibrio bacteria isolated from marine sponges.</title>
        <authorList>
            <person name="Ioca L.P."/>
            <person name="Dai Y."/>
            <person name="Kunakom S."/>
            <person name="Diaz-Espinosa J."/>
            <person name="Krunic A."/>
            <person name="Crnkovic C.M."/>
            <person name="Orjala J."/>
            <person name="Sanchez L.M."/>
            <person name="Ferreira A.G."/>
            <person name="Berlinck R.G.S."/>
            <person name="Eustaquio A.S."/>
        </authorList>
    </citation>
    <scope>NUCLEOTIDE SEQUENCE [LARGE SCALE GENOMIC DNA]</scope>
    <source>
        <strain evidence="1 2">Ab134</strain>
    </source>
</reference>
<accession>A0ABX8ANE6</accession>
<proteinExistence type="predicted"/>
<sequence>MFGPQVAVELITAEDYRIVPYASLSGLYDFNRLISDAAIDAVLNSSSKNFRGRVEGGVEAVLPRWDSRLQLEGFYDGIGVGDYDAYGVQLDWNLRF</sequence>
<evidence type="ECO:0000313" key="1">
    <source>
        <dbReference type="EMBL" id="QUS56543.1"/>
    </source>
</evidence>